<evidence type="ECO:0000256" key="1">
    <source>
        <dbReference type="SAM" id="MobiDB-lite"/>
    </source>
</evidence>
<accession>A0A6G0RC48</accession>
<proteinExistence type="predicted"/>
<gene>
    <name evidence="2" type="ORF">PF008_g16160</name>
</gene>
<name>A0A6G0RC48_9STRA</name>
<evidence type="ECO:0000313" key="2">
    <source>
        <dbReference type="EMBL" id="KAE9328545.1"/>
    </source>
</evidence>
<dbReference type="AlphaFoldDB" id="A0A6G0RC48"/>
<feature type="compositionally biased region" description="Polar residues" evidence="1">
    <location>
        <begin position="68"/>
        <end position="81"/>
    </location>
</feature>
<protein>
    <submittedName>
        <fullName evidence="2">Uncharacterized protein</fullName>
    </submittedName>
</protein>
<feature type="region of interest" description="Disordered" evidence="1">
    <location>
        <begin position="57"/>
        <end position="94"/>
    </location>
</feature>
<evidence type="ECO:0000313" key="3">
    <source>
        <dbReference type="Proteomes" id="UP000486351"/>
    </source>
</evidence>
<sequence>MLHDQFGKFALTEMLISAIYWETFDRTPWASFVPDRYFEAALKEVLDPAFDRIPENWDPLPIDPRPISPSNHGGSPFQLSSSDEEEDDPKARQDFPQQSCCSVWFCSHSGSTIGIQRQASAWFFHLDWDLQGFEVLSSSFCWSSCAG</sequence>
<dbReference type="EMBL" id="QXFY01001093">
    <property type="protein sequence ID" value="KAE9328545.1"/>
    <property type="molecule type" value="Genomic_DNA"/>
</dbReference>
<dbReference type="Proteomes" id="UP000486351">
    <property type="component" value="Unassembled WGS sequence"/>
</dbReference>
<comment type="caution">
    <text evidence="2">The sequence shown here is derived from an EMBL/GenBank/DDBJ whole genome shotgun (WGS) entry which is preliminary data.</text>
</comment>
<reference evidence="2 3" key="1">
    <citation type="submission" date="2018-09" db="EMBL/GenBank/DDBJ databases">
        <title>Genomic investigation of the strawberry pathogen Phytophthora fragariae indicates pathogenicity is determined by transcriptional variation in three key races.</title>
        <authorList>
            <person name="Adams T.M."/>
            <person name="Armitage A.D."/>
            <person name="Sobczyk M.K."/>
            <person name="Bates H.J."/>
            <person name="Dunwell J.M."/>
            <person name="Nellist C.F."/>
            <person name="Harrison R.J."/>
        </authorList>
    </citation>
    <scope>NUCLEOTIDE SEQUENCE [LARGE SCALE GENOMIC DNA]</scope>
    <source>
        <strain evidence="2 3">NOV-77</strain>
    </source>
</reference>
<organism evidence="2 3">
    <name type="scientific">Phytophthora fragariae</name>
    <dbReference type="NCBI Taxonomy" id="53985"/>
    <lineage>
        <taxon>Eukaryota</taxon>
        <taxon>Sar</taxon>
        <taxon>Stramenopiles</taxon>
        <taxon>Oomycota</taxon>
        <taxon>Peronosporomycetes</taxon>
        <taxon>Peronosporales</taxon>
        <taxon>Peronosporaceae</taxon>
        <taxon>Phytophthora</taxon>
    </lineage>
</organism>